<dbReference type="RefSeq" id="WP_073006481.1">
    <property type="nucleotide sequence ID" value="NZ_FQZO01000003.1"/>
</dbReference>
<dbReference type="STRING" id="1121298.SAMN05444401_2225"/>
<dbReference type="GO" id="GO:0042578">
    <property type="term" value="F:phosphoric ester hydrolase activity"/>
    <property type="evidence" value="ECO:0007669"/>
    <property type="project" value="TreeGrafter"/>
</dbReference>
<dbReference type="InterPro" id="IPR004013">
    <property type="entry name" value="PHP_dom"/>
</dbReference>
<dbReference type="GO" id="GO:0008270">
    <property type="term" value="F:zinc ion binding"/>
    <property type="evidence" value="ECO:0007669"/>
    <property type="project" value="TreeGrafter"/>
</dbReference>
<dbReference type="AlphaFoldDB" id="A0A1M6GSH4"/>
<dbReference type="InterPro" id="IPR003141">
    <property type="entry name" value="Pol/His_phosphatase_N"/>
</dbReference>
<dbReference type="GO" id="GO:0005829">
    <property type="term" value="C:cytosol"/>
    <property type="evidence" value="ECO:0007669"/>
    <property type="project" value="TreeGrafter"/>
</dbReference>
<evidence type="ECO:0000313" key="3">
    <source>
        <dbReference type="Proteomes" id="UP000184080"/>
    </source>
</evidence>
<proteinExistence type="predicted"/>
<evidence type="ECO:0000259" key="1">
    <source>
        <dbReference type="SMART" id="SM00481"/>
    </source>
</evidence>
<reference evidence="2 3" key="1">
    <citation type="submission" date="2016-11" db="EMBL/GenBank/DDBJ databases">
        <authorList>
            <person name="Jaros S."/>
            <person name="Januszkiewicz K."/>
            <person name="Wedrychowicz H."/>
        </authorList>
    </citation>
    <scope>NUCLEOTIDE SEQUENCE [LARGE SCALE GENOMIC DNA]</scope>
    <source>
        <strain evidence="2 3">DSM 21864</strain>
    </source>
</reference>
<dbReference type="SUPFAM" id="SSF89550">
    <property type="entry name" value="PHP domain-like"/>
    <property type="match status" value="1"/>
</dbReference>
<protein>
    <submittedName>
        <fullName evidence="2">Histidinol phosphate phosphatase, HisJ family</fullName>
    </submittedName>
</protein>
<gene>
    <name evidence="2" type="ORF">SAMN05444401_2225</name>
</gene>
<name>A0A1M6GSH4_9CLOT</name>
<dbReference type="PANTHER" id="PTHR36928:SF1">
    <property type="entry name" value="PHOSPHATASE YCDX-RELATED"/>
    <property type="match status" value="1"/>
</dbReference>
<dbReference type="Pfam" id="PF02811">
    <property type="entry name" value="PHP"/>
    <property type="match status" value="1"/>
</dbReference>
<dbReference type="Proteomes" id="UP000184080">
    <property type="component" value="Unassembled WGS sequence"/>
</dbReference>
<dbReference type="EMBL" id="FQZO01000003">
    <property type="protein sequence ID" value="SHJ12849.1"/>
    <property type="molecule type" value="Genomic_DNA"/>
</dbReference>
<dbReference type="InterPro" id="IPR050243">
    <property type="entry name" value="PHP_phosphatase"/>
</dbReference>
<dbReference type="InterPro" id="IPR016195">
    <property type="entry name" value="Pol/histidinol_Pase-like"/>
</dbReference>
<evidence type="ECO:0000313" key="2">
    <source>
        <dbReference type="EMBL" id="SHJ12849.1"/>
    </source>
</evidence>
<feature type="domain" description="Polymerase/histidinol phosphatase N-terminal" evidence="1">
    <location>
        <begin position="3"/>
        <end position="84"/>
    </location>
</feature>
<sequence>MKIDLHIHTNFSDGQPTYKEVIDKAKELRMDCIAITDHFDNYDPSPHIRKIGDDELIEFYEKIKSYAELKEQKVLCGIETCTDFKGDLRISDRVYQASEIIITSVHYVEYNEELVQGEYYNDKYWEAFKQKLLNMAGSEGHVQGHPEGYLPINPLIKPGTTTYEERKALCREISVRYLDNIYLEELAERFLLSNKAYELHGATGTPRESVVELMTSKGVKFSIGSDAHILDWIGKNQLGEEMINKYKGSLFRSFR</sequence>
<accession>A0A1M6GSH4</accession>
<organism evidence="2 3">
    <name type="scientific">Clostridium amylolyticum</name>
    <dbReference type="NCBI Taxonomy" id="1121298"/>
    <lineage>
        <taxon>Bacteria</taxon>
        <taxon>Bacillati</taxon>
        <taxon>Bacillota</taxon>
        <taxon>Clostridia</taxon>
        <taxon>Eubacteriales</taxon>
        <taxon>Clostridiaceae</taxon>
        <taxon>Clostridium</taxon>
    </lineage>
</organism>
<dbReference type="PANTHER" id="PTHR36928">
    <property type="entry name" value="PHOSPHATASE YCDX-RELATED"/>
    <property type="match status" value="1"/>
</dbReference>
<dbReference type="OrthoDB" id="9804333at2"/>
<dbReference type="Gene3D" id="3.20.20.140">
    <property type="entry name" value="Metal-dependent hydrolases"/>
    <property type="match status" value="1"/>
</dbReference>
<dbReference type="SMART" id="SM00481">
    <property type="entry name" value="POLIIIAc"/>
    <property type="match status" value="1"/>
</dbReference>
<keyword evidence="3" id="KW-1185">Reference proteome</keyword>